<dbReference type="InterPro" id="IPR052701">
    <property type="entry name" value="GAG_Ulvan_Degrading_Sulfatases"/>
</dbReference>
<organism evidence="2 3">
    <name type="scientific">Bythopirellula goksoeyrii</name>
    <dbReference type="NCBI Taxonomy" id="1400387"/>
    <lineage>
        <taxon>Bacteria</taxon>
        <taxon>Pseudomonadati</taxon>
        <taxon>Planctomycetota</taxon>
        <taxon>Planctomycetia</taxon>
        <taxon>Pirellulales</taxon>
        <taxon>Lacipirellulaceae</taxon>
        <taxon>Bythopirellula</taxon>
    </lineage>
</organism>
<protein>
    <submittedName>
        <fullName evidence="2">Arylsulfatase</fullName>
        <ecNumber evidence="2">3.1.6.1</ecNumber>
    </submittedName>
</protein>
<proteinExistence type="predicted"/>
<dbReference type="SUPFAM" id="SSF53649">
    <property type="entry name" value="Alkaline phosphatase-like"/>
    <property type="match status" value="1"/>
</dbReference>
<dbReference type="OrthoDB" id="9783154at2"/>
<evidence type="ECO:0000313" key="2">
    <source>
        <dbReference type="EMBL" id="QEG36302.1"/>
    </source>
</evidence>
<keyword evidence="2" id="KW-0378">Hydrolase</keyword>
<feature type="domain" description="Sulfatase N-terminal" evidence="1">
    <location>
        <begin position="37"/>
        <end position="376"/>
    </location>
</feature>
<accession>A0A5B9QFH0</accession>
<dbReference type="EMBL" id="CP042913">
    <property type="protein sequence ID" value="QEG36302.1"/>
    <property type="molecule type" value="Genomic_DNA"/>
</dbReference>
<gene>
    <name evidence="2" type="primary">atsA_13</name>
    <name evidence="2" type="ORF">Pr1d_36140</name>
</gene>
<dbReference type="Gene3D" id="3.40.720.10">
    <property type="entry name" value="Alkaline Phosphatase, subunit A"/>
    <property type="match status" value="1"/>
</dbReference>
<evidence type="ECO:0000259" key="1">
    <source>
        <dbReference type="Pfam" id="PF00884"/>
    </source>
</evidence>
<dbReference type="EC" id="3.1.6.1" evidence="2"/>
<dbReference type="KEGG" id="bgok:Pr1d_36140"/>
<keyword evidence="3" id="KW-1185">Reference proteome</keyword>
<dbReference type="Proteomes" id="UP000323917">
    <property type="component" value="Chromosome"/>
</dbReference>
<dbReference type="Gene3D" id="3.30.1120.10">
    <property type="match status" value="1"/>
</dbReference>
<dbReference type="AlphaFoldDB" id="A0A5B9QFH0"/>
<dbReference type="CDD" id="cd16145">
    <property type="entry name" value="ARS_like"/>
    <property type="match status" value="1"/>
</dbReference>
<dbReference type="GO" id="GO:0004065">
    <property type="term" value="F:arylsulfatase activity"/>
    <property type="evidence" value="ECO:0007669"/>
    <property type="project" value="UniProtKB-EC"/>
</dbReference>
<dbReference type="InterPro" id="IPR000917">
    <property type="entry name" value="Sulfatase_N"/>
</dbReference>
<dbReference type="RefSeq" id="WP_148074665.1">
    <property type="nucleotide sequence ID" value="NZ_CP042913.1"/>
</dbReference>
<name>A0A5B9QFH0_9BACT</name>
<sequence length="482" mass="54251">MRQNIVCQFSAILFVGLTAYSTLSPQGYAAHSREKPPNIVLILADDLGYGDIGCFGQQTLQTPRLNDMARQGMRFTQFYAGSTICGPSRSVLLTGKHTGHTAVRGNITEPVAVQPEQLTLSSVLKEAGYATACIGKWGVGTPDNITNPNDIGFDHFFGYVNMWHAHNFYPEFLIRNGHIQQLQNKVGVEWEKWRDSKLPDWGTGVADKRVQYAPDLFVEDALHFIRINRDRPFFLFFSMNVPHANNEVIENGMEVPALDELALKDWPEPEKGFAAMIRNIDRDTGRILDLLKELGIEENTMVVFTSDNGPHEEGGHDPEFFNSNGELRGIKRDLYEGGIRVPTIVRWPSTVDFDSVSDHIGYFGDFVATAADLAGVETPEGLDSISFAPTLKGHPELQKKHEYLYWEYYERGGMQAVRFGNWKAIRQPMHSGTIELFDLSKDTLEEHDSALNHPELVSLAGEYMNNSHEADSNWKIRPSRDD</sequence>
<evidence type="ECO:0000313" key="3">
    <source>
        <dbReference type="Proteomes" id="UP000323917"/>
    </source>
</evidence>
<reference evidence="2 3" key="1">
    <citation type="submission" date="2019-08" db="EMBL/GenBank/DDBJ databases">
        <title>Deep-cultivation of Planctomycetes and their phenomic and genomic characterization uncovers novel biology.</title>
        <authorList>
            <person name="Wiegand S."/>
            <person name="Jogler M."/>
            <person name="Boedeker C."/>
            <person name="Pinto D."/>
            <person name="Vollmers J."/>
            <person name="Rivas-Marin E."/>
            <person name="Kohn T."/>
            <person name="Peeters S.H."/>
            <person name="Heuer A."/>
            <person name="Rast P."/>
            <person name="Oberbeckmann S."/>
            <person name="Bunk B."/>
            <person name="Jeske O."/>
            <person name="Meyerdierks A."/>
            <person name="Storesund J.E."/>
            <person name="Kallscheuer N."/>
            <person name="Luecker S."/>
            <person name="Lage O.M."/>
            <person name="Pohl T."/>
            <person name="Merkel B.J."/>
            <person name="Hornburger P."/>
            <person name="Mueller R.-W."/>
            <person name="Bruemmer F."/>
            <person name="Labrenz M."/>
            <person name="Spormann A.M."/>
            <person name="Op den Camp H."/>
            <person name="Overmann J."/>
            <person name="Amann R."/>
            <person name="Jetten M.S.M."/>
            <person name="Mascher T."/>
            <person name="Medema M.H."/>
            <person name="Devos D.P."/>
            <person name="Kaster A.-K."/>
            <person name="Ovreas L."/>
            <person name="Rohde M."/>
            <person name="Galperin M.Y."/>
            <person name="Jogler C."/>
        </authorList>
    </citation>
    <scope>NUCLEOTIDE SEQUENCE [LARGE SCALE GENOMIC DNA]</scope>
    <source>
        <strain evidence="2 3">Pr1d</strain>
    </source>
</reference>
<dbReference type="PANTHER" id="PTHR43751">
    <property type="entry name" value="SULFATASE"/>
    <property type="match status" value="1"/>
</dbReference>
<dbReference type="PANTHER" id="PTHR43751:SF3">
    <property type="entry name" value="SULFATASE N-TERMINAL DOMAIN-CONTAINING PROTEIN"/>
    <property type="match status" value="1"/>
</dbReference>
<dbReference type="InterPro" id="IPR017850">
    <property type="entry name" value="Alkaline_phosphatase_core_sf"/>
</dbReference>
<dbReference type="Pfam" id="PF00884">
    <property type="entry name" value="Sulfatase"/>
    <property type="match status" value="1"/>
</dbReference>